<proteinExistence type="inferred from homology"/>
<dbReference type="GO" id="GO:0005829">
    <property type="term" value="C:cytosol"/>
    <property type="evidence" value="ECO:0007669"/>
    <property type="project" value="TreeGrafter"/>
</dbReference>
<keyword evidence="1 2" id="KW-0238">DNA-binding</keyword>
<keyword evidence="2" id="KW-0963">Cytoplasm</keyword>
<dbReference type="PIRSF" id="PIRSF004555">
    <property type="entry name" value="UCP004555"/>
    <property type="match status" value="1"/>
</dbReference>
<accession>A0A7M3MHL1</accession>
<comment type="subcellular location">
    <subcellularLocation>
        <location evidence="2">Cytoplasm</location>
        <location evidence="2">Nucleoid</location>
    </subcellularLocation>
</comment>
<dbReference type="Pfam" id="PF02575">
    <property type="entry name" value="YbaB_DNA_bd"/>
    <property type="match status" value="1"/>
</dbReference>
<dbReference type="InterPro" id="IPR004401">
    <property type="entry name" value="YbaB/EbfC"/>
</dbReference>
<evidence type="ECO:0000313" key="5">
    <source>
        <dbReference type="Proteomes" id="UP000448292"/>
    </source>
</evidence>
<dbReference type="SUPFAM" id="SSF82607">
    <property type="entry name" value="YbaB-like"/>
    <property type="match status" value="1"/>
</dbReference>
<reference evidence="4 5" key="1">
    <citation type="submission" date="2018-06" db="EMBL/GenBank/DDBJ databases">
        <title>Complete genome of Desulfovibrio indonesiensis P37SLT.</title>
        <authorList>
            <person name="Crispim J.S."/>
            <person name="Vidigal P.M.P."/>
            <person name="Silva L.C.F."/>
            <person name="Laguardia C.N."/>
            <person name="Araujo L.C."/>
            <person name="Dias R.S."/>
            <person name="Sousa M.P."/>
            <person name="Paula S.O."/>
            <person name="Silva C."/>
        </authorList>
    </citation>
    <scope>NUCLEOTIDE SEQUENCE [LARGE SCALE GENOMIC DNA]</scope>
    <source>
        <strain evidence="4 5">P37SLT</strain>
    </source>
</reference>
<comment type="caution">
    <text evidence="4">The sequence shown here is derived from an EMBL/GenBank/DDBJ whole genome shotgun (WGS) entry which is preliminary data.</text>
</comment>
<comment type="similarity">
    <text evidence="2">Belongs to the YbaB/EbfC family.</text>
</comment>
<dbReference type="NCBIfam" id="TIGR00103">
    <property type="entry name" value="DNA_YbaB_EbfC"/>
    <property type="match status" value="1"/>
</dbReference>
<dbReference type="HAMAP" id="MF_00274">
    <property type="entry name" value="DNA_YbaB_EbfC"/>
    <property type="match status" value="1"/>
</dbReference>
<dbReference type="EMBL" id="QMIE01000003">
    <property type="protein sequence ID" value="TVM18912.1"/>
    <property type="molecule type" value="Genomic_DNA"/>
</dbReference>
<keyword evidence="5" id="KW-1185">Reference proteome</keyword>
<protein>
    <recommendedName>
        <fullName evidence="2">Nucleoid-associated protein DPQ33_05495</fullName>
    </recommendedName>
</protein>
<feature type="coiled-coil region" evidence="3">
    <location>
        <begin position="4"/>
        <end position="31"/>
    </location>
</feature>
<organism evidence="4 5">
    <name type="scientific">Oceanidesulfovibrio indonesiensis</name>
    <dbReference type="NCBI Taxonomy" id="54767"/>
    <lineage>
        <taxon>Bacteria</taxon>
        <taxon>Pseudomonadati</taxon>
        <taxon>Thermodesulfobacteriota</taxon>
        <taxon>Desulfovibrionia</taxon>
        <taxon>Desulfovibrionales</taxon>
        <taxon>Desulfovibrionaceae</taxon>
        <taxon>Oceanidesulfovibrio</taxon>
    </lineage>
</organism>
<dbReference type="InterPro" id="IPR036894">
    <property type="entry name" value="YbaB-like_sf"/>
</dbReference>
<evidence type="ECO:0000256" key="3">
    <source>
        <dbReference type="SAM" id="Coils"/>
    </source>
</evidence>
<dbReference type="RefSeq" id="WP_144302187.1">
    <property type="nucleotide sequence ID" value="NZ_QMIE01000003.1"/>
</dbReference>
<dbReference type="GO" id="GO:0003677">
    <property type="term" value="F:DNA binding"/>
    <property type="evidence" value="ECO:0007669"/>
    <property type="project" value="UniProtKB-UniRule"/>
</dbReference>
<evidence type="ECO:0000256" key="2">
    <source>
        <dbReference type="HAMAP-Rule" id="MF_00274"/>
    </source>
</evidence>
<evidence type="ECO:0000313" key="4">
    <source>
        <dbReference type="EMBL" id="TVM18912.1"/>
    </source>
</evidence>
<dbReference type="AlphaFoldDB" id="A0A7M3MHL1"/>
<sequence length="103" mass="11059">MRGMNDLVRQAQVMQKKIQKAQEELADKEVEASVGGGMVTVVATGGQEIKSVKIDPQAVDPEDVPMLEDLILSAVNEALKKAKEMAEEEMGALTGGMKIPGMF</sequence>
<keyword evidence="3" id="KW-0175">Coiled coil</keyword>
<dbReference type="GO" id="GO:0043590">
    <property type="term" value="C:bacterial nucleoid"/>
    <property type="evidence" value="ECO:0007669"/>
    <property type="project" value="UniProtKB-UniRule"/>
</dbReference>
<comment type="subunit">
    <text evidence="2">Homodimer.</text>
</comment>
<dbReference type="Proteomes" id="UP000448292">
    <property type="component" value="Unassembled WGS sequence"/>
</dbReference>
<gene>
    <name evidence="4" type="ORF">DPQ33_05495</name>
</gene>
<evidence type="ECO:0000256" key="1">
    <source>
        <dbReference type="ARBA" id="ARBA00023125"/>
    </source>
</evidence>
<dbReference type="Gene3D" id="3.30.1310.10">
    <property type="entry name" value="Nucleoid-associated protein YbaB-like domain"/>
    <property type="match status" value="1"/>
</dbReference>
<dbReference type="OrthoDB" id="9803080at2"/>
<dbReference type="PANTHER" id="PTHR33449:SF1">
    <property type="entry name" value="NUCLEOID-ASSOCIATED PROTEIN YBAB"/>
    <property type="match status" value="1"/>
</dbReference>
<comment type="function">
    <text evidence="2">Binds to DNA and alters its conformation. May be involved in regulation of gene expression, nucleoid organization and DNA protection.</text>
</comment>
<dbReference type="PANTHER" id="PTHR33449">
    <property type="entry name" value="NUCLEOID-ASSOCIATED PROTEIN YBAB"/>
    <property type="match status" value="1"/>
</dbReference>
<name>A0A7M3MHL1_9BACT</name>